<name>A0A9D4RD13_DREPO</name>
<feature type="domain" description="F5/8 type C" evidence="1">
    <location>
        <begin position="1"/>
        <end position="41"/>
    </location>
</feature>
<gene>
    <name evidence="2" type="ORF">DPMN_026743</name>
</gene>
<dbReference type="Proteomes" id="UP000828390">
    <property type="component" value="Unassembled WGS sequence"/>
</dbReference>
<dbReference type="EMBL" id="JAIWYP010000002">
    <property type="protein sequence ID" value="KAH3863744.1"/>
    <property type="molecule type" value="Genomic_DNA"/>
</dbReference>
<organism evidence="2 3">
    <name type="scientific">Dreissena polymorpha</name>
    <name type="common">Zebra mussel</name>
    <name type="synonym">Mytilus polymorpha</name>
    <dbReference type="NCBI Taxonomy" id="45954"/>
    <lineage>
        <taxon>Eukaryota</taxon>
        <taxon>Metazoa</taxon>
        <taxon>Spiralia</taxon>
        <taxon>Lophotrochozoa</taxon>
        <taxon>Mollusca</taxon>
        <taxon>Bivalvia</taxon>
        <taxon>Autobranchia</taxon>
        <taxon>Heteroconchia</taxon>
        <taxon>Euheterodonta</taxon>
        <taxon>Imparidentia</taxon>
        <taxon>Neoheterodontei</taxon>
        <taxon>Myida</taxon>
        <taxon>Dreissenoidea</taxon>
        <taxon>Dreissenidae</taxon>
        <taxon>Dreissena</taxon>
    </lineage>
</organism>
<dbReference type="PROSITE" id="PS01286">
    <property type="entry name" value="FA58C_2"/>
    <property type="match status" value="1"/>
</dbReference>
<evidence type="ECO:0000313" key="2">
    <source>
        <dbReference type="EMBL" id="KAH3863744.1"/>
    </source>
</evidence>
<dbReference type="PROSITE" id="PS50022">
    <property type="entry name" value="FA58C_3"/>
    <property type="match status" value="1"/>
</dbReference>
<accession>A0A9D4RD13</accession>
<evidence type="ECO:0000313" key="3">
    <source>
        <dbReference type="Proteomes" id="UP000828390"/>
    </source>
</evidence>
<proteinExistence type="predicted"/>
<dbReference type="InterPro" id="IPR000421">
    <property type="entry name" value="FA58C"/>
</dbReference>
<dbReference type="Gene3D" id="2.60.120.260">
    <property type="entry name" value="Galactose-binding domain-like"/>
    <property type="match status" value="1"/>
</dbReference>
<comment type="caution">
    <text evidence="2">The sequence shown here is derived from an EMBL/GenBank/DDBJ whole genome shotgun (WGS) entry which is preliminary data.</text>
</comment>
<sequence>MFSNTTTTVMFDHVFNARCVRIVPTKRVGEDTAMRFELLGCCKYRQRRYKDTYFY</sequence>
<keyword evidence="3" id="KW-1185">Reference proteome</keyword>
<dbReference type="InterPro" id="IPR008979">
    <property type="entry name" value="Galactose-bd-like_sf"/>
</dbReference>
<reference evidence="2" key="1">
    <citation type="journal article" date="2019" name="bioRxiv">
        <title>The Genome of the Zebra Mussel, Dreissena polymorpha: A Resource for Invasive Species Research.</title>
        <authorList>
            <person name="McCartney M.A."/>
            <person name="Auch B."/>
            <person name="Kono T."/>
            <person name="Mallez S."/>
            <person name="Zhang Y."/>
            <person name="Obille A."/>
            <person name="Becker A."/>
            <person name="Abrahante J.E."/>
            <person name="Garbe J."/>
            <person name="Badalamenti J.P."/>
            <person name="Herman A."/>
            <person name="Mangelson H."/>
            <person name="Liachko I."/>
            <person name="Sullivan S."/>
            <person name="Sone E.D."/>
            <person name="Koren S."/>
            <person name="Silverstein K.A.T."/>
            <person name="Beckman K.B."/>
            <person name="Gohl D.M."/>
        </authorList>
    </citation>
    <scope>NUCLEOTIDE SEQUENCE</scope>
    <source>
        <strain evidence="2">Duluth1</strain>
        <tissue evidence="2">Whole animal</tissue>
    </source>
</reference>
<dbReference type="AlphaFoldDB" id="A0A9D4RD13"/>
<dbReference type="SUPFAM" id="SSF49785">
    <property type="entry name" value="Galactose-binding domain-like"/>
    <property type="match status" value="1"/>
</dbReference>
<evidence type="ECO:0000259" key="1">
    <source>
        <dbReference type="PROSITE" id="PS50022"/>
    </source>
</evidence>
<reference evidence="2" key="2">
    <citation type="submission" date="2020-11" db="EMBL/GenBank/DDBJ databases">
        <authorList>
            <person name="McCartney M.A."/>
            <person name="Auch B."/>
            <person name="Kono T."/>
            <person name="Mallez S."/>
            <person name="Becker A."/>
            <person name="Gohl D.M."/>
            <person name="Silverstein K.A.T."/>
            <person name="Koren S."/>
            <person name="Bechman K.B."/>
            <person name="Herman A."/>
            <person name="Abrahante J.E."/>
            <person name="Garbe J."/>
        </authorList>
    </citation>
    <scope>NUCLEOTIDE SEQUENCE</scope>
    <source>
        <strain evidence="2">Duluth1</strain>
        <tissue evidence="2">Whole animal</tissue>
    </source>
</reference>
<protein>
    <recommendedName>
        <fullName evidence="1">F5/8 type C domain-containing protein</fullName>
    </recommendedName>
</protein>